<feature type="compositionally biased region" description="Low complexity" evidence="1">
    <location>
        <begin position="1"/>
        <end position="11"/>
    </location>
</feature>
<dbReference type="OrthoDB" id="783433at2759"/>
<reference evidence="3" key="3">
    <citation type="submission" date="2020-10" db="EMBL/GenBank/DDBJ databases">
        <authorList>
            <person name="Scholz U."/>
            <person name="Mascher M."/>
            <person name="Fiebig A."/>
        </authorList>
    </citation>
    <scope>NUCLEOTIDE SEQUENCE [LARGE SCALE GENOMIC DNA]</scope>
    <source>
        <strain evidence="3">cv. Morex</strain>
    </source>
</reference>
<reference evidence="2" key="1">
    <citation type="journal article" date="2011" name="Plant Physiol.">
        <title>Comprehensive sequence analysis of 24,783 barley full-length cDNAs derived from 12 clone libraries.</title>
        <authorList>
            <person name="Matsumoto T."/>
            <person name="Tanaka T."/>
            <person name="Sakai H."/>
            <person name="Amano N."/>
            <person name="Kanamori H."/>
            <person name="Kurita K."/>
            <person name="Kikuta A."/>
            <person name="Kamiya K."/>
            <person name="Yamamoto M."/>
            <person name="Ikawa H."/>
            <person name="Fujii N."/>
            <person name="Hori K."/>
            <person name="Itoh T."/>
            <person name="Sato K."/>
        </authorList>
    </citation>
    <scope>NUCLEOTIDE SEQUENCE</scope>
    <source>
        <tissue evidence="2">Flower</tissue>
    </source>
</reference>
<dbReference type="Proteomes" id="UP000011116">
    <property type="component" value="Chromosome 3H"/>
</dbReference>
<dbReference type="OMA" id="IAKAKPW"/>
<gene>
    <name evidence="3" type="primary">LOC123444627</name>
</gene>
<dbReference type="GeneID" id="123444627"/>
<dbReference type="EnsemblPlants" id="HORVU.MOREX.r3.3HG0295270.1">
    <property type="protein sequence ID" value="HORVU.MOREX.r3.3HG0295270.1.CDS1"/>
    <property type="gene ID" value="HORVU.MOREX.r3.3HG0295270"/>
</dbReference>
<proteinExistence type="evidence at transcript level"/>
<keyword evidence="4" id="KW-1185">Reference proteome</keyword>
<name>F2EEC5_HORVV</name>
<evidence type="ECO:0000256" key="1">
    <source>
        <dbReference type="SAM" id="MobiDB-lite"/>
    </source>
</evidence>
<feature type="compositionally biased region" description="Basic and acidic residues" evidence="1">
    <location>
        <begin position="21"/>
        <end position="37"/>
    </location>
</feature>
<evidence type="ECO:0000313" key="2">
    <source>
        <dbReference type="EMBL" id="BAK05697.1"/>
    </source>
</evidence>
<feature type="compositionally biased region" description="Basic and acidic residues" evidence="1">
    <location>
        <begin position="142"/>
        <end position="160"/>
    </location>
</feature>
<protein>
    <submittedName>
        <fullName evidence="2">Predicted protein</fullName>
    </submittedName>
</protein>
<dbReference type="AlphaFoldDB" id="F2EEC5"/>
<dbReference type="KEGG" id="hvg:123444627"/>
<feature type="region of interest" description="Disordered" evidence="1">
    <location>
        <begin position="1"/>
        <end position="160"/>
    </location>
</feature>
<accession>F2EEC5</accession>
<evidence type="ECO:0000313" key="4">
    <source>
        <dbReference type="Proteomes" id="UP000011116"/>
    </source>
</evidence>
<dbReference type="Gramene" id="HORVU.MOREX.r3.3HG0295270.1">
    <property type="protein sequence ID" value="HORVU.MOREX.r3.3HG0295270.1.CDS1"/>
    <property type="gene ID" value="HORVU.MOREX.r3.3HG0295270"/>
</dbReference>
<organism evidence="2">
    <name type="scientific">Hordeum vulgare subsp. vulgare</name>
    <name type="common">Domesticated barley</name>
    <dbReference type="NCBI Taxonomy" id="112509"/>
    <lineage>
        <taxon>Eukaryota</taxon>
        <taxon>Viridiplantae</taxon>
        <taxon>Streptophyta</taxon>
        <taxon>Embryophyta</taxon>
        <taxon>Tracheophyta</taxon>
        <taxon>Spermatophyta</taxon>
        <taxon>Magnoliopsida</taxon>
        <taxon>Liliopsida</taxon>
        <taxon>Poales</taxon>
        <taxon>Poaceae</taxon>
        <taxon>BOP clade</taxon>
        <taxon>Pooideae</taxon>
        <taxon>Triticodae</taxon>
        <taxon>Triticeae</taxon>
        <taxon>Hordeinae</taxon>
        <taxon>Hordeum</taxon>
    </lineage>
</organism>
<sequence length="160" mass="16554">MAAEARAEGSGPPAPPPLPVPEKRPAPVDGREEERPGAKRRRASVAALDDVPCAAAKGGDGEADGNRDGGSSFSFQHAPGGFVALERTPKFGSFNPPVAAEQEALGPEDSPAVKEEEVEEDTASATGVEDGKDGSSQSVAAVDDRGRRHPARQTESESER</sequence>
<dbReference type="EMBL" id="AK374501">
    <property type="protein sequence ID" value="BAK05697.1"/>
    <property type="molecule type" value="mRNA"/>
</dbReference>
<dbReference type="RefSeq" id="XP_044977350.1">
    <property type="nucleotide sequence ID" value="XM_045121415.1"/>
</dbReference>
<reference evidence="4" key="2">
    <citation type="journal article" date="2012" name="Nature">
        <title>A physical, genetic and functional sequence assembly of the barley genome.</title>
        <authorList>
            <consortium name="The International Barley Genome Sequencing Consortium"/>
            <person name="Mayer K.F."/>
            <person name="Waugh R."/>
            <person name="Brown J.W."/>
            <person name="Schulman A."/>
            <person name="Langridge P."/>
            <person name="Platzer M."/>
            <person name="Fincher G.B."/>
            <person name="Muehlbauer G.J."/>
            <person name="Sato K."/>
            <person name="Close T.J."/>
            <person name="Wise R.P."/>
            <person name="Stein N."/>
        </authorList>
    </citation>
    <scope>NUCLEOTIDE SEQUENCE [LARGE SCALE GENOMIC DNA]</scope>
    <source>
        <strain evidence="4">cv. Morex</strain>
    </source>
</reference>
<reference evidence="3" key="4">
    <citation type="submission" date="2022-01" db="UniProtKB">
        <authorList>
            <consortium name="EnsemblPlants"/>
        </authorList>
    </citation>
    <scope>IDENTIFICATION</scope>
    <source>
        <strain evidence="3">subsp. vulgare</strain>
    </source>
</reference>
<dbReference type="Gramene" id="HORVU.MOREX.r2.3HG0245740.1">
    <property type="protein sequence ID" value="HORVU.MOREX.r2.3HG0245740.1.CDS.1"/>
    <property type="gene ID" value="HORVU.MOREX.r2.3HG0245740"/>
</dbReference>
<evidence type="ECO:0000313" key="3">
    <source>
        <dbReference type="EnsemblPlants" id="HORVU.MOREX.r3.3HG0295270.1.CDS1"/>
    </source>
</evidence>